<organism evidence="9 10">
    <name type="scientific">Candidatus Thermofonsia Clade 3 bacterium</name>
    <dbReference type="NCBI Taxonomy" id="2364212"/>
    <lineage>
        <taxon>Bacteria</taxon>
        <taxon>Bacillati</taxon>
        <taxon>Chloroflexota</taxon>
        <taxon>Candidatus Thermofontia</taxon>
        <taxon>Candidatus Thermofonsia Clade 3</taxon>
    </lineage>
</organism>
<evidence type="ECO:0000256" key="1">
    <source>
        <dbReference type="ARBA" id="ARBA00004651"/>
    </source>
</evidence>
<feature type="transmembrane region" description="Helical" evidence="8">
    <location>
        <begin position="62"/>
        <end position="82"/>
    </location>
</feature>
<evidence type="ECO:0000313" key="9">
    <source>
        <dbReference type="EMBL" id="PJF46905.1"/>
    </source>
</evidence>
<evidence type="ECO:0000256" key="3">
    <source>
        <dbReference type="ARBA" id="ARBA00022448"/>
    </source>
</evidence>
<evidence type="ECO:0000256" key="7">
    <source>
        <dbReference type="ARBA" id="ARBA00023136"/>
    </source>
</evidence>
<keyword evidence="3" id="KW-0813">Transport</keyword>
<feature type="transmembrane region" description="Helical" evidence="8">
    <location>
        <begin position="88"/>
        <end position="109"/>
    </location>
</feature>
<name>A0A2M8QAU0_9CHLR</name>
<dbReference type="EMBL" id="PGTN01000082">
    <property type="protein sequence ID" value="PJF46905.1"/>
    <property type="molecule type" value="Genomic_DNA"/>
</dbReference>
<dbReference type="AlphaFoldDB" id="A0A2M8QAU0"/>
<feature type="transmembrane region" description="Helical" evidence="8">
    <location>
        <begin position="116"/>
        <end position="134"/>
    </location>
</feature>
<keyword evidence="4 8" id="KW-1003">Cell membrane</keyword>
<accession>A0A2M8QAU0</accession>
<protein>
    <recommendedName>
        <fullName evidence="8">Probable membrane transporter protein</fullName>
    </recommendedName>
</protein>
<dbReference type="InterPro" id="IPR052017">
    <property type="entry name" value="TSUP"/>
</dbReference>
<dbReference type="Proteomes" id="UP000230790">
    <property type="component" value="Unassembled WGS sequence"/>
</dbReference>
<proteinExistence type="inferred from homology"/>
<feature type="transmembrane region" description="Helical" evidence="8">
    <location>
        <begin position="25"/>
        <end position="50"/>
    </location>
</feature>
<comment type="caution">
    <text evidence="9">The sequence shown here is derived from an EMBL/GenBank/DDBJ whole genome shotgun (WGS) entry which is preliminary data.</text>
</comment>
<dbReference type="PANTHER" id="PTHR30269:SF0">
    <property type="entry name" value="MEMBRANE TRANSPORTER PROTEIN YFCA-RELATED"/>
    <property type="match status" value="1"/>
</dbReference>
<keyword evidence="5 8" id="KW-0812">Transmembrane</keyword>
<comment type="similarity">
    <text evidence="2 8">Belongs to the 4-toluene sulfonate uptake permease (TSUP) (TC 2.A.102) family.</text>
</comment>
<evidence type="ECO:0000256" key="6">
    <source>
        <dbReference type="ARBA" id="ARBA00022989"/>
    </source>
</evidence>
<dbReference type="PANTHER" id="PTHR30269">
    <property type="entry name" value="TRANSMEMBRANE PROTEIN YFCA"/>
    <property type="match status" value="1"/>
</dbReference>
<keyword evidence="6 8" id="KW-1133">Transmembrane helix</keyword>
<evidence type="ECO:0000256" key="4">
    <source>
        <dbReference type="ARBA" id="ARBA00022475"/>
    </source>
</evidence>
<gene>
    <name evidence="9" type="ORF">CUN48_11350</name>
</gene>
<feature type="non-terminal residue" evidence="9">
    <location>
        <position position="1"/>
    </location>
</feature>
<keyword evidence="7 8" id="KW-0472">Membrane</keyword>
<reference evidence="9 10" key="1">
    <citation type="submission" date="2017-11" db="EMBL/GenBank/DDBJ databases">
        <title>Evolution of Phototrophy in the Chloroflexi Phylum Driven by Horizontal Gene Transfer.</title>
        <authorList>
            <person name="Ward L.M."/>
            <person name="Hemp J."/>
            <person name="Shih P.M."/>
            <person name="Mcglynn S.E."/>
            <person name="Fischer W."/>
        </authorList>
    </citation>
    <scope>NUCLEOTIDE SEQUENCE [LARGE SCALE GENOMIC DNA]</scope>
    <source>
        <strain evidence="9">JP3_7</strain>
    </source>
</reference>
<dbReference type="GO" id="GO:0005886">
    <property type="term" value="C:plasma membrane"/>
    <property type="evidence" value="ECO:0007669"/>
    <property type="project" value="UniProtKB-SubCell"/>
</dbReference>
<evidence type="ECO:0000256" key="5">
    <source>
        <dbReference type="ARBA" id="ARBA00022692"/>
    </source>
</evidence>
<evidence type="ECO:0000313" key="10">
    <source>
        <dbReference type="Proteomes" id="UP000230790"/>
    </source>
</evidence>
<comment type="subcellular location">
    <subcellularLocation>
        <location evidence="1 8">Cell membrane</location>
        <topology evidence="1 8">Multi-pass membrane protein</topology>
    </subcellularLocation>
</comment>
<dbReference type="Pfam" id="PF01925">
    <property type="entry name" value="TauE"/>
    <property type="match status" value="1"/>
</dbReference>
<evidence type="ECO:0000256" key="2">
    <source>
        <dbReference type="ARBA" id="ARBA00009142"/>
    </source>
</evidence>
<sequence>AARSVEAMRRADDGHVSLGARIWGILFQLFVATYGGYFGAGIGILMLASLSLMGLQDIHRMNALKTALAFVINGVALVFFALSGIVNWPLAILMGAGGLLGGYFGARYAKRVNQRYLRGFVVVMGLVATAYLFTRSL</sequence>
<evidence type="ECO:0000256" key="8">
    <source>
        <dbReference type="RuleBase" id="RU363041"/>
    </source>
</evidence>
<dbReference type="InterPro" id="IPR002781">
    <property type="entry name" value="TM_pro_TauE-like"/>
</dbReference>